<dbReference type="InterPro" id="IPR021133">
    <property type="entry name" value="HEAT_type_2"/>
</dbReference>
<reference evidence="6" key="1">
    <citation type="submission" date="2011-02" db="EMBL/GenBank/DDBJ databases">
        <title>The Genome Sequence of Capsaspora owczarzaki ATCC 30864.</title>
        <authorList>
            <person name="Russ C."/>
            <person name="Cuomo C."/>
            <person name="Burger G."/>
            <person name="Gray M.W."/>
            <person name="Holland P.W.H."/>
            <person name="King N."/>
            <person name="Lang F.B.F."/>
            <person name="Roger A.J."/>
            <person name="Ruiz-Trillo I."/>
            <person name="Young S.K."/>
            <person name="Zeng Q."/>
            <person name="Gargeya S."/>
            <person name="Alvarado L."/>
            <person name="Berlin A."/>
            <person name="Chapman S.B."/>
            <person name="Chen Z."/>
            <person name="Freedman E."/>
            <person name="Gellesch M."/>
            <person name="Goldberg J."/>
            <person name="Griggs A."/>
            <person name="Gujja S."/>
            <person name="Heilman E."/>
            <person name="Heiman D."/>
            <person name="Howarth C."/>
            <person name="Mehta T."/>
            <person name="Neiman D."/>
            <person name="Pearson M."/>
            <person name="Roberts A."/>
            <person name="Saif S."/>
            <person name="Shea T."/>
            <person name="Shenoy N."/>
            <person name="Sisk P."/>
            <person name="Stolte C."/>
            <person name="Sykes S."/>
            <person name="White J."/>
            <person name="Yandava C."/>
            <person name="Haas B."/>
            <person name="Nusbaum C."/>
            <person name="Birren B."/>
        </authorList>
    </citation>
    <scope>NUCLEOTIDE SEQUENCE</scope>
    <source>
        <strain evidence="6">ATCC 30864</strain>
    </source>
</reference>
<evidence type="ECO:0000313" key="5">
    <source>
        <dbReference type="EMBL" id="KJE94065.1"/>
    </source>
</evidence>
<evidence type="ECO:0000256" key="2">
    <source>
        <dbReference type="PROSITE-ProRule" id="PRU00103"/>
    </source>
</evidence>
<dbReference type="GO" id="GO:0032367">
    <property type="term" value="P:intracellular cholesterol transport"/>
    <property type="evidence" value="ECO:0007669"/>
    <property type="project" value="InterPro"/>
</dbReference>
<dbReference type="PANTHER" id="PTHR32059">
    <property type="entry name" value="RAB11-BINDING PROTEIN RELCH"/>
    <property type="match status" value="1"/>
</dbReference>
<feature type="repeat" description="HEAT" evidence="2">
    <location>
        <begin position="833"/>
        <end position="871"/>
    </location>
</feature>
<dbReference type="GO" id="GO:0005802">
    <property type="term" value="C:trans-Golgi network"/>
    <property type="evidence" value="ECO:0007669"/>
    <property type="project" value="InterPro"/>
</dbReference>
<feature type="repeat" description="HEAT" evidence="2">
    <location>
        <begin position="439"/>
        <end position="476"/>
    </location>
</feature>
<accession>A0A0D2WQR8</accession>
<dbReference type="Pfam" id="PF02985">
    <property type="entry name" value="HEAT"/>
    <property type="match status" value="1"/>
</dbReference>
<dbReference type="EMBL" id="KE346366">
    <property type="protein sequence ID" value="KJE94065.1"/>
    <property type="molecule type" value="Genomic_DNA"/>
</dbReference>
<dbReference type="PhylomeDB" id="A0A0D2WQR8"/>
<dbReference type="Proteomes" id="UP000008743">
    <property type="component" value="Unassembled WGS sequence"/>
</dbReference>
<dbReference type="OMA" id="RQDLNCA"/>
<dbReference type="InterPro" id="IPR016024">
    <property type="entry name" value="ARM-type_fold"/>
</dbReference>
<dbReference type="InterPro" id="IPR040362">
    <property type="entry name" value="RELCH"/>
</dbReference>
<feature type="region of interest" description="Disordered" evidence="4">
    <location>
        <begin position="1031"/>
        <end position="1092"/>
    </location>
</feature>
<evidence type="ECO:0000256" key="4">
    <source>
        <dbReference type="SAM" id="MobiDB-lite"/>
    </source>
</evidence>
<keyword evidence="3" id="KW-0175">Coiled coil</keyword>
<dbReference type="RefSeq" id="XP_004347513.1">
    <property type="nucleotide sequence ID" value="XM_004347463.2"/>
</dbReference>
<gene>
    <name evidence="5" type="ORF">CAOG_004762</name>
</gene>
<dbReference type="GO" id="GO:0055037">
    <property type="term" value="C:recycling endosome"/>
    <property type="evidence" value="ECO:0007669"/>
    <property type="project" value="TreeGrafter"/>
</dbReference>
<feature type="compositionally biased region" description="Polar residues" evidence="4">
    <location>
        <begin position="1055"/>
        <end position="1076"/>
    </location>
</feature>
<dbReference type="SUPFAM" id="SSF48371">
    <property type="entry name" value="ARM repeat"/>
    <property type="match status" value="1"/>
</dbReference>
<dbReference type="PROSITE" id="PS50077">
    <property type="entry name" value="HEAT_REPEAT"/>
    <property type="match status" value="2"/>
</dbReference>
<dbReference type="InParanoid" id="A0A0D2WQR8"/>
<dbReference type="eggNOG" id="KOG0211">
    <property type="taxonomic scope" value="Eukaryota"/>
</dbReference>
<feature type="coiled-coil region" evidence="3">
    <location>
        <begin position="215"/>
        <end position="256"/>
    </location>
</feature>
<organism evidence="5 6">
    <name type="scientific">Capsaspora owczarzaki (strain ATCC 30864)</name>
    <dbReference type="NCBI Taxonomy" id="595528"/>
    <lineage>
        <taxon>Eukaryota</taxon>
        <taxon>Filasterea</taxon>
        <taxon>Capsaspora</taxon>
    </lineage>
</organism>
<evidence type="ECO:0000256" key="1">
    <source>
        <dbReference type="ARBA" id="ARBA00022737"/>
    </source>
</evidence>
<dbReference type="Gene3D" id="1.25.10.10">
    <property type="entry name" value="Leucine-rich Repeat Variant"/>
    <property type="match status" value="2"/>
</dbReference>
<sequence length="1092" mass="119266">MSQPSADSVAEWLLARQFHLTALELHMELVESGSRDVPALSQFMASLDATSARNAPGVPVARASQAAAMQQHAAIDELYTNMEQQDLLQEKEERLAVVEFELRTAQDSIKALKESIALTASNNAGGAPSQLHLNLPAVDDEARLRSPIKPYEQRALNYLVNTYLLEASYRLTSITFSDEVTNQNVESWEDVGANMDQPPRLLEIFRRLYSHVSFKEQGKSQLSSLETEVDSLRSELAAAKASIKKLAAENTQLKSRVQAGPSVAAPVAAKNPDELPAARKLVLPQTPIHSRLLGALQKDSSSRINIEIASVPDDSEGLVWVLGRSLPNVVPNVLLNKREELVPLILAGIRLHPDKPAREALLNQLFSLVKKPEPTQRAVIVSGCSSLAACLPDARIASEFLPQAWELVANKYVERRILVADLCGAIAPFLAPKFREAALLDNLKTLLEDKSEEVREAAVKSFALTVSVMGTSTSAAACLEKIQSMLLTALKDPVDKVVAVSRQQLLPAFCEWSAELGVLQSKFGTSLLQNVTKAISSDGRRQLADTSVMEMELTFGVVRMVLPFLFYHVIRTSPFYVPATFTQPPAHLAAEANGEPAPPTAAGSEEVDLFHLDLLLGDDATASKYRTQLDTFIAQHAVAPESLKHNASFWPALNWMVETFIPNLLSIAVSVDISNASCVRDLVLAISRLVKIFGSAFALQVVKPLFLQVLNASASNEVELLALRTRRTRTLSIYVQGVLAALPEPVAKPEVLNYIKQLTLNVALQQGQWLLDQMPALTAVVADLCEHRIFVKEMVEIMWDLLVHPTLAVRLCIVEVFRVLVKFVDPQTTAKRVLPALITLSSDPEPEVRHASIATFGSIAISSPEKPIVEKVKMQFLTLLEDPDRTIAVEVLNTFRAIIPQAEPQFRDEFIIHRVCLMSTSLGEDRTNAATPNILEPAELRARAGVATALLDAMKATLQCFIADEIIADGVAPAIRQLRKAVTLFSDSQREDLDRLIAECDAKIMARNSLSLKSEDSTRNKLIKGLIAAAKNEPMPPSRPSAPSVSSYTAGAGTGNLSITTSSGGPVPVTQTNAVQENKALKSMTDLFRRNK</sequence>
<keyword evidence="6" id="KW-1185">Reference proteome</keyword>
<protein>
    <submittedName>
        <fullName evidence="5">Uncharacterized protein</fullName>
    </submittedName>
</protein>
<dbReference type="STRING" id="595528.A0A0D2WQR8"/>
<evidence type="ECO:0000256" key="3">
    <source>
        <dbReference type="SAM" id="Coils"/>
    </source>
</evidence>
<evidence type="ECO:0000313" key="6">
    <source>
        <dbReference type="Proteomes" id="UP000008743"/>
    </source>
</evidence>
<dbReference type="InterPro" id="IPR011989">
    <property type="entry name" value="ARM-like"/>
</dbReference>
<name>A0A0D2WQR8_CAPO3</name>
<dbReference type="InterPro" id="IPR006594">
    <property type="entry name" value="LisH"/>
</dbReference>
<dbReference type="OrthoDB" id="1695393at2759"/>
<dbReference type="AlphaFoldDB" id="A0A0D2WQR8"/>
<keyword evidence="1" id="KW-0677">Repeat</keyword>
<proteinExistence type="predicted"/>
<dbReference type="PROSITE" id="PS50896">
    <property type="entry name" value="LISH"/>
    <property type="match status" value="1"/>
</dbReference>
<dbReference type="InterPro" id="IPR000357">
    <property type="entry name" value="HEAT"/>
</dbReference>
<dbReference type="PANTHER" id="PTHR32059:SF0">
    <property type="entry name" value="RAB11-BINDING PROTEIN RELCH"/>
    <property type="match status" value="1"/>
</dbReference>